<evidence type="ECO:0000256" key="1">
    <source>
        <dbReference type="ARBA" id="ARBA00001393"/>
    </source>
</evidence>
<accession>A0ABV1GCM6</accession>
<keyword evidence="17" id="KW-0170">Cobalt</keyword>
<dbReference type="InterPro" id="IPR030960">
    <property type="entry name" value="DHQS/DOIS_N"/>
</dbReference>
<dbReference type="PANTHER" id="PTHR43622">
    <property type="entry name" value="3-DEHYDROQUINATE SYNTHASE"/>
    <property type="match status" value="1"/>
</dbReference>
<dbReference type="CDD" id="cd08195">
    <property type="entry name" value="DHQS"/>
    <property type="match status" value="1"/>
</dbReference>
<keyword evidence="16 21" id="KW-0456">Lyase</keyword>
<gene>
    <name evidence="21" type="primary">aroB</name>
    <name evidence="21" type="ORF">WMO24_03900</name>
</gene>
<dbReference type="Pfam" id="PF01761">
    <property type="entry name" value="DHQ_synthase"/>
    <property type="match status" value="1"/>
</dbReference>
<evidence type="ECO:0000259" key="19">
    <source>
        <dbReference type="Pfam" id="PF01761"/>
    </source>
</evidence>
<feature type="domain" description="3-dehydroquinate synthase N-terminal" evidence="19">
    <location>
        <begin position="60"/>
        <end position="172"/>
    </location>
</feature>
<evidence type="ECO:0000256" key="14">
    <source>
        <dbReference type="ARBA" id="ARBA00023027"/>
    </source>
</evidence>
<dbReference type="NCBIfam" id="TIGR01357">
    <property type="entry name" value="aroB"/>
    <property type="match status" value="1"/>
</dbReference>
<dbReference type="Gene3D" id="1.20.1090.10">
    <property type="entry name" value="Dehydroquinate synthase-like - alpha domain"/>
    <property type="match status" value="1"/>
</dbReference>
<feature type="domain" description="3-dehydroquinate synthase C-terminal" evidence="20">
    <location>
        <begin position="174"/>
        <end position="302"/>
    </location>
</feature>
<dbReference type="SUPFAM" id="SSF56796">
    <property type="entry name" value="Dehydroquinate synthase-like"/>
    <property type="match status" value="1"/>
</dbReference>
<evidence type="ECO:0000256" key="9">
    <source>
        <dbReference type="ARBA" id="ARBA00022490"/>
    </source>
</evidence>
<dbReference type="RefSeq" id="WP_349215008.1">
    <property type="nucleotide sequence ID" value="NZ_JBBMFA010000059.1"/>
</dbReference>
<dbReference type="InterPro" id="IPR016037">
    <property type="entry name" value="DHQ_synth_AroB"/>
</dbReference>
<proteinExistence type="inferred from homology"/>
<evidence type="ECO:0000313" key="21">
    <source>
        <dbReference type="EMBL" id="MEQ2519575.1"/>
    </source>
</evidence>
<keyword evidence="9" id="KW-0963">Cytoplasm</keyword>
<evidence type="ECO:0000256" key="12">
    <source>
        <dbReference type="ARBA" id="ARBA00022741"/>
    </source>
</evidence>
<comment type="catalytic activity">
    <reaction evidence="1">
        <text>7-phospho-2-dehydro-3-deoxy-D-arabino-heptonate = 3-dehydroquinate + phosphate</text>
        <dbReference type="Rhea" id="RHEA:21968"/>
        <dbReference type="ChEBI" id="CHEBI:32364"/>
        <dbReference type="ChEBI" id="CHEBI:43474"/>
        <dbReference type="ChEBI" id="CHEBI:58394"/>
        <dbReference type="EC" id="4.2.3.4"/>
    </reaction>
</comment>
<dbReference type="InterPro" id="IPR056179">
    <property type="entry name" value="DHQS_C"/>
</dbReference>
<dbReference type="InterPro" id="IPR050071">
    <property type="entry name" value="Dehydroquinate_synthase"/>
</dbReference>
<protein>
    <recommendedName>
        <fullName evidence="8 18">3-dehydroquinate synthase</fullName>
        <ecNumber evidence="7 18">4.2.3.4</ecNumber>
    </recommendedName>
</protein>
<evidence type="ECO:0000256" key="17">
    <source>
        <dbReference type="ARBA" id="ARBA00023285"/>
    </source>
</evidence>
<dbReference type="InterPro" id="IPR030963">
    <property type="entry name" value="DHQ_synth_fam"/>
</dbReference>
<keyword evidence="10" id="KW-0028">Amino-acid biosynthesis</keyword>
<dbReference type="Pfam" id="PF24621">
    <property type="entry name" value="DHQS_C"/>
    <property type="match status" value="1"/>
</dbReference>
<keyword evidence="13" id="KW-0862">Zinc</keyword>
<keyword evidence="14" id="KW-0520">NAD</keyword>
<comment type="cofactor">
    <cofactor evidence="3">
        <name>Co(2+)</name>
        <dbReference type="ChEBI" id="CHEBI:48828"/>
    </cofactor>
</comment>
<evidence type="ECO:0000256" key="4">
    <source>
        <dbReference type="ARBA" id="ARBA00004496"/>
    </source>
</evidence>
<evidence type="ECO:0000256" key="16">
    <source>
        <dbReference type="ARBA" id="ARBA00023239"/>
    </source>
</evidence>
<dbReference type="EMBL" id="JBBMFA010000059">
    <property type="protein sequence ID" value="MEQ2519575.1"/>
    <property type="molecule type" value="Genomic_DNA"/>
</dbReference>
<organism evidence="21 22">
    <name type="scientific">Ruthenibacterium intestinale</name>
    <dbReference type="NCBI Taxonomy" id="3133163"/>
    <lineage>
        <taxon>Bacteria</taxon>
        <taxon>Bacillati</taxon>
        <taxon>Bacillota</taxon>
        <taxon>Clostridia</taxon>
        <taxon>Eubacteriales</taxon>
        <taxon>Oscillospiraceae</taxon>
        <taxon>Ruthenibacterium</taxon>
    </lineage>
</organism>
<sequence>MKLTMRLGVRSYDIVVRRGALARVNQLINLNRKVLVVTDEGVPRRYVEAILAQCGRGVEVCVPQGEGSKSFACLERILTTMLEAGFGRSDAVLALGGGVVGDLAGFAAACYMRGVDFINCPTTTLSQIDSSIGGKTAVNLAGTKNVVGAFHQPRLVVADPDTLDTLPRRHFINGLAEAVKAGLIADEDLFELFETGDADKDLEEILYRSLVVKKNVVENDERETGRRAVLNFGHTIGHGIESAEHLGGLYHGECVALGMLPMIEDETLRSRVKAVYKRLGLPASIEYDGDEIFRFATHDKKASGDAVTVVRVPELGQVRLDKIPLEELRTLIGEGIQ</sequence>
<dbReference type="PIRSF" id="PIRSF001455">
    <property type="entry name" value="DHQ_synth"/>
    <property type="match status" value="1"/>
</dbReference>
<evidence type="ECO:0000256" key="10">
    <source>
        <dbReference type="ARBA" id="ARBA00022605"/>
    </source>
</evidence>
<dbReference type="PANTHER" id="PTHR43622:SF7">
    <property type="entry name" value="3-DEHYDROQUINATE SYNTHASE, CHLOROPLASTIC"/>
    <property type="match status" value="1"/>
</dbReference>
<name>A0ABV1GCM6_9FIRM</name>
<evidence type="ECO:0000256" key="18">
    <source>
        <dbReference type="NCBIfam" id="TIGR01357"/>
    </source>
</evidence>
<comment type="similarity">
    <text evidence="6">Belongs to the sugar phosphate cyclases superfamily. Dehydroquinate synthase family.</text>
</comment>
<evidence type="ECO:0000313" key="22">
    <source>
        <dbReference type="Proteomes" id="UP001477672"/>
    </source>
</evidence>
<comment type="subcellular location">
    <subcellularLocation>
        <location evidence="4">Cytoplasm</location>
    </subcellularLocation>
</comment>
<comment type="pathway">
    <text evidence="5">Metabolic intermediate biosynthesis; chorismate biosynthesis; chorismate from D-erythrose 4-phosphate and phosphoenolpyruvate: step 2/7.</text>
</comment>
<dbReference type="Proteomes" id="UP001477672">
    <property type="component" value="Unassembled WGS sequence"/>
</dbReference>
<dbReference type="EC" id="4.2.3.4" evidence="7 18"/>
<evidence type="ECO:0000256" key="3">
    <source>
        <dbReference type="ARBA" id="ARBA00001941"/>
    </source>
</evidence>
<evidence type="ECO:0000259" key="20">
    <source>
        <dbReference type="Pfam" id="PF24621"/>
    </source>
</evidence>
<dbReference type="GO" id="GO:0003856">
    <property type="term" value="F:3-dehydroquinate synthase activity"/>
    <property type="evidence" value="ECO:0007669"/>
    <property type="project" value="UniProtKB-EC"/>
</dbReference>
<keyword evidence="11" id="KW-0479">Metal-binding</keyword>
<keyword evidence="12" id="KW-0547">Nucleotide-binding</keyword>
<keyword evidence="15" id="KW-0057">Aromatic amino acid biosynthesis</keyword>
<evidence type="ECO:0000256" key="6">
    <source>
        <dbReference type="ARBA" id="ARBA00005412"/>
    </source>
</evidence>
<evidence type="ECO:0000256" key="7">
    <source>
        <dbReference type="ARBA" id="ARBA00013031"/>
    </source>
</evidence>
<evidence type="ECO:0000256" key="13">
    <source>
        <dbReference type="ARBA" id="ARBA00022833"/>
    </source>
</evidence>
<evidence type="ECO:0000256" key="15">
    <source>
        <dbReference type="ARBA" id="ARBA00023141"/>
    </source>
</evidence>
<comment type="caution">
    <text evidence="21">The sequence shown here is derived from an EMBL/GenBank/DDBJ whole genome shotgun (WGS) entry which is preliminary data.</text>
</comment>
<keyword evidence="22" id="KW-1185">Reference proteome</keyword>
<evidence type="ECO:0000256" key="2">
    <source>
        <dbReference type="ARBA" id="ARBA00001911"/>
    </source>
</evidence>
<comment type="cofactor">
    <cofactor evidence="2">
        <name>NAD(+)</name>
        <dbReference type="ChEBI" id="CHEBI:57540"/>
    </cofactor>
</comment>
<evidence type="ECO:0000256" key="8">
    <source>
        <dbReference type="ARBA" id="ARBA00017684"/>
    </source>
</evidence>
<dbReference type="Gene3D" id="3.40.50.1970">
    <property type="match status" value="1"/>
</dbReference>
<evidence type="ECO:0000256" key="11">
    <source>
        <dbReference type="ARBA" id="ARBA00022723"/>
    </source>
</evidence>
<reference evidence="21 22" key="1">
    <citation type="submission" date="2024-03" db="EMBL/GenBank/DDBJ databases">
        <title>Human intestinal bacterial collection.</title>
        <authorList>
            <person name="Pauvert C."/>
            <person name="Hitch T.C.A."/>
            <person name="Clavel T."/>
        </authorList>
    </citation>
    <scope>NUCLEOTIDE SEQUENCE [LARGE SCALE GENOMIC DNA]</scope>
    <source>
        <strain evidence="21 22">CLA-JM-H11</strain>
    </source>
</reference>
<evidence type="ECO:0000256" key="5">
    <source>
        <dbReference type="ARBA" id="ARBA00004661"/>
    </source>
</evidence>